<dbReference type="PROSITE" id="PS00704">
    <property type="entry name" value="PROK_CO2_ANHYDRASE_1"/>
    <property type="match status" value="1"/>
</dbReference>
<dbReference type="GO" id="GO:0004089">
    <property type="term" value="F:carbonate dehydratase activity"/>
    <property type="evidence" value="ECO:0007669"/>
    <property type="project" value="UniProtKB-UniRule"/>
</dbReference>
<protein>
    <recommendedName>
        <fullName evidence="3 10">Carbonic anhydrase</fullName>
        <ecNumber evidence="2 10">4.2.1.1</ecNumber>
    </recommendedName>
    <alternativeName>
        <fullName evidence="7 10">Carbonate dehydratase</fullName>
    </alternativeName>
</protein>
<dbReference type="OrthoDB" id="9797527at2"/>
<evidence type="ECO:0000256" key="11">
    <source>
        <dbReference type="SAM" id="MobiDB-lite"/>
    </source>
</evidence>
<dbReference type="SMART" id="SM00947">
    <property type="entry name" value="Pro_CA"/>
    <property type="match status" value="1"/>
</dbReference>
<comment type="cofactor">
    <cofactor evidence="9">
        <name>Zn(2+)</name>
        <dbReference type="ChEBI" id="CHEBI:29105"/>
    </cofactor>
    <text evidence="9">Binds 1 zinc ion per subunit.</text>
</comment>
<evidence type="ECO:0000256" key="9">
    <source>
        <dbReference type="PIRSR" id="PIRSR601765-1"/>
    </source>
</evidence>
<keyword evidence="4 9" id="KW-0479">Metal-binding</keyword>
<comment type="catalytic activity">
    <reaction evidence="8 10">
        <text>hydrogencarbonate + H(+) = CO2 + H2O</text>
        <dbReference type="Rhea" id="RHEA:10748"/>
        <dbReference type="ChEBI" id="CHEBI:15377"/>
        <dbReference type="ChEBI" id="CHEBI:15378"/>
        <dbReference type="ChEBI" id="CHEBI:16526"/>
        <dbReference type="ChEBI" id="CHEBI:17544"/>
        <dbReference type="EC" id="4.2.1.1"/>
    </reaction>
</comment>
<name>A0A4Y6UBM3_9PROT</name>
<accession>A0A4Y6UBM3</accession>
<dbReference type="AlphaFoldDB" id="A0A4Y6UBM3"/>
<dbReference type="CDD" id="cd00884">
    <property type="entry name" value="beta_CA_cladeB"/>
    <property type="match status" value="1"/>
</dbReference>
<dbReference type="GO" id="GO:0008270">
    <property type="term" value="F:zinc ion binding"/>
    <property type="evidence" value="ECO:0007669"/>
    <property type="project" value="UniProtKB-UniRule"/>
</dbReference>
<dbReference type="KEGG" id="swf:E3E12_06340"/>
<evidence type="ECO:0000256" key="6">
    <source>
        <dbReference type="ARBA" id="ARBA00023239"/>
    </source>
</evidence>
<dbReference type="PROSITE" id="PS00705">
    <property type="entry name" value="PROK_CO2_ANHYDRASE_2"/>
    <property type="match status" value="1"/>
</dbReference>
<comment type="function">
    <text evidence="10">Reversible hydration of carbon dioxide.</text>
</comment>
<evidence type="ECO:0000256" key="1">
    <source>
        <dbReference type="ARBA" id="ARBA00006217"/>
    </source>
</evidence>
<evidence type="ECO:0000256" key="5">
    <source>
        <dbReference type="ARBA" id="ARBA00022833"/>
    </source>
</evidence>
<evidence type="ECO:0000256" key="10">
    <source>
        <dbReference type="RuleBase" id="RU003956"/>
    </source>
</evidence>
<reference evidence="12 13" key="1">
    <citation type="submission" date="2019-03" db="EMBL/GenBank/DDBJ databases">
        <title>The complete genome sequence of Swingsia_sp. F3b2 LMG30590(T).</title>
        <authorList>
            <person name="Chua K.-O."/>
            <person name="Chan K.-G."/>
            <person name="See-Too W.-S."/>
        </authorList>
    </citation>
    <scope>NUCLEOTIDE SEQUENCE [LARGE SCALE GENOMIC DNA]</scope>
    <source>
        <strain evidence="12 13">F3b2</strain>
    </source>
</reference>
<proteinExistence type="inferred from homology"/>
<dbReference type="SUPFAM" id="SSF53056">
    <property type="entry name" value="beta-carbonic anhydrase, cab"/>
    <property type="match status" value="1"/>
</dbReference>
<evidence type="ECO:0000256" key="4">
    <source>
        <dbReference type="ARBA" id="ARBA00022723"/>
    </source>
</evidence>
<comment type="similarity">
    <text evidence="1 10">Belongs to the beta-class carbonic anhydrase family.</text>
</comment>
<dbReference type="RefSeq" id="WP_141443575.1">
    <property type="nucleotide sequence ID" value="NZ_CP038231.1"/>
</dbReference>
<keyword evidence="13" id="KW-1185">Reference proteome</keyword>
<dbReference type="InterPro" id="IPR045066">
    <property type="entry name" value="Beta_CA_cladeB"/>
</dbReference>
<feature type="region of interest" description="Disordered" evidence="11">
    <location>
        <begin position="222"/>
        <end position="246"/>
    </location>
</feature>
<evidence type="ECO:0000313" key="12">
    <source>
        <dbReference type="EMBL" id="QDH13867.1"/>
    </source>
</evidence>
<organism evidence="12 13">
    <name type="scientific">Formicincola oecophyllae</name>
    <dbReference type="NCBI Taxonomy" id="2558361"/>
    <lineage>
        <taxon>Bacteria</taxon>
        <taxon>Pseudomonadati</taxon>
        <taxon>Pseudomonadota</taxon>
        <taxon>Alphaproteobacteria</taxon>
        <taxon>Acetobacterales</taxon>
        <taxon>Acetobacteraceae</taxon>
        <taxon>Formicincola</taxon>
    </lineage>
</organism>
<evidence type="ECO:0000256" key="2">
    <source>
        <dbReference type="ARBA" id="ARBA00012925"/>
    </source>
</evidence>
<feature type="binding site" evidence="9">
    <location>
        <position position="46"/>
    </location>
    <ligand>
        <name>Zn(2+)</name>
        <dbReference type="ChEBI" id="CHEBI:29105"/>
    </ligand>
</feature>
<dbReference type="GO" id="GO:0015976">
    <property type="term" value="P:carbon utilization"/>
    <property type="evidence" value="ECO:0007669"/>
    <property type="project" value="InterPro"/>
</dbReference>
<feature type="binding site" evidence="9">
    <location>
        <position position="108"/>
    </location>
    <ligand>
        <name>Zn(2+)</name>
        <dbReference type="ChEBI" id="CHEBI:29105"/>
    </ligand>
</feature>
<evidence type="ECO:0000256" key="7">
    <source>
        <dbReference type="ARBA" id="ARBA00031969"/>
    </source>
</evidence>
<evidence type="ECO:0000256" key="3">
    <source>
        <dbReference type="ARBA" id="ARBA00014628"/>
    </source>
</evidence>
<dbReference type="FunFam" id="3.40.1050.10:FF:000003">
    <property type="entry name" value="Carbonic anhydrase"/>
    <property type="match status" value="1"/>
</dbReference>
<dbReference type="InterPro" id="IPR001765">
    <property type="entry name" value="Carbonic_anhydrase"/>
</dbReference>
<dbReference type="EMBL" id="CP038231">
    <property type="protein sequence ID" value="QDH13867.1"/>
    <property type="molecule type" value="Genomic_DNA"/>
</dbReference>
<dbReference type="Proteomes" id="UP000318709">
    <property type="component" value="Chromosome"/>
</dbReference>
<dbReference type="InterPro" id="IPR036874">
    <property type="entry name" value="Carbonic_anhydrase_sf"/>
</dbReference>
<feature type="binding site" evidence="9">
    <location>
        <position position="105"/>
    </location>
    <ligand>
        <name>Zn(2+)</name>
        <dbReference type="ChEBI" id="CHEBI:29105"/>
    </ligand>
</feature>
<evidence type="ECO:0000256" key="8">
    <source>
        <dbReference type="ARBA" id="ARBA00048348"/>
    </source>
</evidence>
<keyword evidence="5 9" id="KW-0862">Zinc</keyword>
<evidence type="ECO:0000313" key="13">
    <source>
        <dbReference type="Proteomes" id="UP000318709"/>
    </source>
</evidence>
<sequence>MAFNRSTMIELLEGVRTFEQDVYPEKEQLFRNLAYHQNPATLFITCADSRISPPMITQTEPGELFLIRNVGNIVPAYGINIGSTSSAIEYAVAVLKVKNIIICGHSNCGAMSALMDLDSPKMRKLSTIRRWLCNAEAARASLVDIDPEHPTPEMIRALTEANVRLQLAHLRTHPSVAAALARRELAIEGWYYDIPNGRLRVLDLLEDSTISVDEAIRELREQQSDSANAPAISGHICHPHDHHGHR</sequence>
<keyword evidence="6 10" id="KW-0456">Lyase</keyword>
<dbReference type="InterPro" id="IPR015892">
    <property type="entry name" value="Carbonic_anhydrase_CS"/>
</dbReference>
<dbReference type="PANTHER" id="PTHR11002:SF76">
    <property type="entry name" value="CARBONIC ANHYDRASE"/>
    <property type="match status" value="1"/>
</dbReference>
<feature type="binding site" evidence="9">
    <location>
        <position position="48"/>
    </location>
    <ligand>
        <name>Zn(2+)</name>
        <dbReference type="ChEBI" id="CHEBI:29105"/>
    </ligand>
</feature>
<dbReference type="Pfam" id="PF00484">
    <property type="entry name" value="Pro_CA"/>
    <property type="match status" value="1"/>
</dbReference>
<dbReference type="EC" id="4.2.1.1" evidence="2 10"/>
<gene>
    <name evidence="12" type="ORF">E3E12_06340</name>
</gene>
<dbReference type="PANTHER" id="PTHR11002">
    <property type="entry name" value="CARBONIC ANHYDRASE"/>
    <property type="match status" value="1"/>
</dbReference>
<dbReference type="Gene3D" id="3.40.1050.10">
    <property type="entry name" value="Carbonic anhydrase"/>
    <property type="match status" value="1"/>
</dbReference>